<protein>
    <submittedName>
        <fullName evidence="1">Uncharacterized protein</fullName>
    </submittedName>
</protein>
<dbReference type="EMBL" id="SNRW01016723">
    <property type="protein sequence ID" value="KAA6369075.1"/>
    <property type="molecule type" value="Genomic_DNA"/>
</dbReference>
<accession>A0A5J4UHN8</accession>
<name>A0A5J4UHN8_9EUKA</name>
<evidence type="ECO:0000313" key="2">
    <source>
        <dbReference type="Proteomes" id="UP000324800"/>
    </source>
</evidence>
<dbReference type="Proteomes" id="UP000324800">
    <property type="component" value="Unassembled WGS sequence"/>
</dbReference>
<evidence type="ECO:0000313" key="1">
    <source>
        <dbReference type="EMBL" id="KAA6369075.1"/>
    </source>
</evidence>
<gene>
    <name evidence="1" type="ORF">EZS28_035396</name>
</gene>
<dbReference type="AlphaFoldDB" id="A0A5J4UHN8"/>
<reference evidence="1 2" key="1">
    <citation type="submission" date="2019-03" db="EMBL/GenBank/DDBJ databases">
        <title>Single cell metagenomics reveals metabolic interactions within the superorganism composed of flagellate Streblomastix strix and complex community of Bacteroidetes bacteria on its surface.</title>
        <authorList>
            <person name="Treitli S.C."/>
            <person name="Kolisko M."/>
            <person name="Husnik F."/>
            <person name="Keeling P."/>
            <person name="Hampl V."/>
        </authorList>
    </citation>
    <scope>NUCLEOTIDE SEQUENCE [LARGE SCALE GENOMIC DNA]</scope>
    <source>
        <strain evidence="1">ST1C</strain>
    </source>
</reference>
<proteinExistence type="predicted"/>
<organism evidence="1 2">
    <name type="scientific">Streblomastix strix</name>
    <dbReference type="NCBI Taxonomy" id="222440"/>
    <lineage>
        <taxon>Eukaryota</taxon>
        <taxon>Metamonada</taxon>
        <taxon>Preaxostyla</taxon>
        <taxon>Oxymonadida</taxon>
        <taxon>Streblomastigidae</taxon>
        <taxon>Streblomastix</taxon>
    </lineage>
</organism>
<sequence>MTEAALGGNLIVTSIRAAAITKVIALGATAEEVNRWTRHSNAANTGTFQIKKEYEVKLRSRVSKDKTAIAFLDSKNDSANGTRSFRTNTSLSIHITGLNY</sequence>
<comment type="caution">
    <text evidence="1">The sequence shown here is derived from an EMBL/GenBank/DDBJ whole genome shotgun (WGS) entry which is preliminary data.</text>
</comment>